<dbReference type="GO" id="GO:0006955">
    <property type="term" value="P:immune response"/>
    <property type="evidence" value="ECO:0007669"/>
    <property type="project" value="TreeGrafter"/>
</dbReference>
<dbReference type="SUPFAM" id="SSF48726">
    <property type="entry name" value="Immunoglobulin"/>
    <property type="match status" value="9"/>
</dbReference>
<keyword evidence="1" id="KW-0732">Signal</keyword>
<dbReference type="PANTHER" id="PTHR11481">
    <property type="entry name" value="IMMUNOGLOBULIN FC RECEPTOR"/>
    <property type="match status" value="1"/>
</dbReference>
<dbReference type="Pfam" id="PF13895">
    <property type="entry name" value="Ig_2"/>
    <property type="match status" value="4"/>
</dbReference>
<dbReference type="OrthoDB" id="6151406at2759"/>
<feature type="non-terminal residue" evidence="5">
    <location>
        <position position="1"/>
    </location>
</feature>
<dbReference type="InterPro" id="IPR013783">
    <property type="entry name" value="Ig-like_fold"/>
</dbReference>
<sequence length="1020" mass="115763">PEVRVQSEWTEAFPGEKVSLQCVPVHENWIYKWFKGSEIVVSSDEGSIKDNTLTLSVNSGHKGNYACQAELKGRKVTTARSETHSLTVHGSKPTVVLKQDPSYPEIYTGEQVKLICSIEEETSKWQYQWQKHSVLVNNHTYTIINATLDQNGEYTCTIIRKEITYAKSTKLNIREPPQPKLSIESEWKTFYPSEKVTLKCSIDGGPKEWGYEWFKNSARLSVDKDISFSGDTLSISSAKANHSGQYTCKGKHLTRTPVTTRQADALQLDIYENKPKPDITKHWWFEPFYTKEKVQLGCNISGDGWKYDWYKDSEISITNSTFTIHSASLSNTGDYHCKAKRGDFSVDSEILKVQVQEPPQPKLSIESEWKTFYPSEKVTLKCSLDGGSNEWSYEWFQNRTRLSVNEDISFFGNTLSISSAKASHSGEYSCKAKRGDFSVNSGILQVRVQDLPEARVQSEWTEAFPGEKVSLQCVIPVSENWIYKWFKGSENVVSSDERSIKDNTLTLSVKSSHEGEYACQAELKGRTVTTAKSKTHSLTVHGSKPTVVLKQDPSYPEIYTGEQVKLICSIEEKTSKWQYQWQKRSVLVNNITYTVPSATLDQKGEYNCTITRREMTYTESTKLNIREPPQPKLSIESEWKTFYTTEKVTMKCSIDGGPNEWGYEWFRNGALISVDKDISFSGDTLSISSAKAIHSRNYACRGKHLKRKPVTTGQAESLQLDIYVDTPKPHIRKDQWFEFFYTEEEVHLGCTMPGDGWEFHWYKNPKPFIAKPNHTIKSASLSDAGVYQCKAKRGDFSVDSETLQVQIKVRPPAVLSLETELSDIMSGNILTLRCNVSDGRQWSYAWFENGQKLNGSSHMFKVTATEETIKSEFKCKGIRTERPLYSALSEGFTANNIILKRKILLAISGCLVCCIIILIIGCLVLRFTHKPGKKETVQEDLFFSMADSKNQTVSPLEEYMDNSPIEMEECEEKEELLTDHVSAVDEDDVIKESFQGTETFGPGSIDAHYAPLMDVLKHKL</sequence>
<reference evidence="5 6" key="1">
    <citation type="submission" date="2018-10" db="EMBL/GenBank/DDBJ databases">
        <title>Genome assembly for a Yunnan-Guizhou Plateau 3E fish, Anabarilius grahami (Regan), and its evolutionary and genetic applications.</title>
        <authorList>
            <person name="Jiang W."/>
        </authorList>
    </citation>
    <scope>NUCLEOTIDE SEQUENCE [LARGE SCALE GENOMIC DNA]</scope>
    <source>
        <strain evidence="5">AG-KIZ</strain>
        <tissue evidence="5">Muscle</tissue>
    </source>
</reference>
<dbReference type="EMBL" id="RJVU01071825">
    <property type="protein sequence ID" value="ROI42810.1"/>
    <property type="molecule type" value="Genomic_DNA"/>
</dbReference>
<dbReference type="PROSITE" id="PS50835">
    <property type="entry name" value="IG_LIKE"/>
    <property type="match status" value="10"/>
</dbReference>
<dbReference type="InterPro" id="IPR050488">
    <property type="entry name" value="Ig_Fc_receptor"/>
</dbReference>
<protein>
    <submittedName>
        <fullName evidence="5">Basement membrane-specific heparan sulfate proteoglycan core protein</fullName>
    </submittedName>
</protein>
<proteinExistence type="predicted"/>
<dbReference type="GO" id="GO:0009897">
    <property type="term" value="C:external side of plasma membrane"/>
    <property type="evidence" value="ECO:0007669"/>
    <property type="project" value="TreeGrafter"/>
</dbReference>
<feature type="domain" description="Ig-like" evidence="4">
    <location>
        <begin position="277"/>
        <end position="354"/>
    </location>
</feature>
<feature type="domain" description="Ig-like" evidence="4">
    <location>
        <begin position="361"/>
        <end position="440"/>
    </location>
</feature>
<dbReference type="InterPro" id="IPR003599">
    <property type="entry name" value="Ig_sub"/>
</dbReference>
<dbReference type="Gene3D" id="2.60.40.10">
    <property type="entry name" value="Immunoglobulins"/>
    <property type="match status" value="10"/>
</dbReference>
<dbReference type="InterPro" id="IPR036179">
    <property type="entry name" value="Ig-like_dom_sf"/>
</dbReference>
<keyword evidence="3" id="KW-0472">Membrane</keyword>
<feature type="domain" description="Ig-like" evidence="4">
    <location>
        <begin position="545"/>
        <end position="624"/>
    </location>
</feature>
<evidence type="ECO:0000313" key="6">
    <source>
        <dbReference type="Proteomes" id="UP000281406"/>
    </source>
</evidence>
<evidence type="ECO:0000256" key="3">
    <source>
        <dbReference type="SAM" id="Phobius"/>
    </source>
</evidence>
<feature type="transmembrane region" description="Helical" evidence="3">
    <location>
        <begin position="903"/>
        <end position="925"/>
    </location>
</feature>
<keyword evidence="3" id="KW-0812">Transmembrane</keyword>
<dbReference type="PANTHER" id="PTHR11481:SF112">
    <property type="entry name" value="FC RECEPTOR-LIKE PROTEIN 4-RELATED"/>
    <property type="match status" value="1"/>
</dbReference>
<dbReference type="InterPro" id="IPR007110">
    <property type="entry name" value="Ig-like_dom"/>
</dbReference>
<dbReference type="AlphaFoldDB" id="A0A3N0XJF1"/>
<dbReference type="CDD" id="cd00096">
    <property type="entry name" value="Ig"/>
    <property type="match status" value="2"/>
</dbReference>
<accession>A0A3N0XJF1</accession>
<keyword evidence="3" id="KW-1133">Transmembrane helix</keyword>
<dbReference type="Pfam" id="PF13927">
    <property type="entry name" value="Ig_3"/>
    <property type="match status" value="4"/>
</dbReference>
<dbReference type="InterPro" id="IPR003598">
    <property type="entry name" value="Ig_sub2"/>
</dbReference>
<feature type="domain" description="Ig-like" evidence="4">
    <location>
        <begin position="1"/>
        <end position="87"/>
    </location>
</feature>
<feature type="domain" description="Ig-like" evidence="4">
    <location>
        <begin position="631"/>
        <end position="711"/>
    </location>
</feature>
<feature type="domain" description="Ig-like" evidence="4">
    <location>
        <begin position="452"/>
        <end position="529"/>
    </location>
</feature>
<feature type="domain" description="Ig-like" evidence="4">
    <location>
        <begin position="93"/>
        <end position="172"/>
    </location>
</feature>
<dbReference type="SMART" id="SM00408">
    <property type="entry name" value="IGc2"/>
    <property type="match status" value="9"/>
</dbReference>
<dbReference type="GO" id="GO:0007166">
    <property type="term" value="P:cell surface receptor signaling pathway"/>
    <property type="evidence" value="ECO:0007669"/>
    <property type="project" value="TreeGrafter"/>
</dbReference>
<dbReference type="GO" id="GO:0004888">
    <property type="term" value="F:transmembrane signaling receptor activity"/>
    <property type="evidence" value="ECO:0007669"/>
    <property type="project" value="TreeGrafter"/>
</dbReference>
<organism evidence="5 6">
    <name type="scientific">Anabarilius grahami</name>
    <name type="common">Kanglang fish</name>
    <name type="synonym">Barilius grahami</name>
    <dbReference type="NCBI Taxonomy" id="495550"/>
    <lineage>
        <taxon>Eukaryota</taxon>
        <taxon>Metazoa</taxon>
        <taxon>Chordata</taxon>
        <taxon>Craniata</taxon>
        <taxon>Vertebrata</taxon>
        <taxon>Euteleostomi</taxon>
        <taxon>Actinopterygii</taxon>
        <taxon>Neopterygii</taxon>
        <taxon>Teleostei</taxon>
        <taxon>Ostariophysi</taxon>
        <taxon>Cypriniformes</taxon>
        <taxon>Xenocyprididae</taxon>
        <taxon>Xenocypridinae</taxon>
        <taxon>Xenocypridinae incertae sedis</taxon>
        <taxon>Anabarilius</taxon>
    </lineage>
</organism>
<feature type="domain" description="Ig-like" evidence="4">
    <location>
        <begin position="729"/>
        <end position="806"/>
    </location>
</feature>
<dbReference type="Proteomes" id="UP000281406">
    <property type="component" value="Unassembled WGS sequence"/>
</dbReference>
<dbReference type="SMART" id="SM00409">
    <property type="entry name" value="IG"/>
    <property type="match status" value="9"/>
</dbReference>
<keyword evidence="2" id="KW-1015">Disulfide bond</keyword>
<gene>
    <name evidence="5" type="ORF">DPX16_7087</name>
</gene>
<keyword evidence="6" id="KW-1185">Reference proteome</keyword>
<feature type="domain" description="Ig-like" evidence="4">
    <location>
        <begin position="179"/>
        <end position="259"/>
    </location>
</feature>
<evidence type="ECO:0000259" key="4">
    <source>
        <dbReference type="PROSITE" id="PS50835"/>
    </source>
</evidence>
<feature type="domain" description="Ig-like" evidence="4">
    <location>
        <begin position="812"/>
        <end position="875"/>
    </location>
</feature>
<name>A0A3N0XJF1_ANAGA</name>
<evidence type="ECO:0000256" key="2">
    <source>
        <dbReference type="ARBA" id="ARBA00023157"/>
    </source>
</evidence>
<evidence type="ECO:0000256" key="1">
    <source>
        <dbReference type="ARBA" id="ARBA00022729"/>
    </source>
</evidence>
<comment type="caution">
    <text evidence="5">The sequence shown here is derived from an EMBL/GenBank/DDBJ whole genome shotgun (WGS) entry which is preliminary data.</text>
</comment>
<evidence type="ECO:0000313" key="5">
    <source>
        <dbReference type="EMBL" id="ROI42810.1"/>
    </source>
</evidence>